<dbReference type="HOGENOM" id="CLU_840619_0_0_1"/>
<dbReference type="KEGG" id="pti:PHATRDRAFT_43303"/>
<evidence type="ECO:0000313" key="4">
    <source>
        <dbReference type="Proteomes" id="UP000000759"/>
    </source>
</evidence>
<reference evidence="3 4" key="1">
    <citation type="journal article" date="2008" name="Nature">
        <title>The Phaeodactylum genome reveals the evolutionary history of diatom genomes.</title>
        <authorList>
            <person name="Bowler C."/>
            <person name="Allen A.E."/>
            <person name="Badger J.H."/>
            <person name="Grimwood J."/>
            <person name="Jabbari K."/>
            <person name="Kuo A."/>
            <person name="Maheswari U."/>
            <person name="Martens C."/>
            <person name="Maumus F."/>
            <person name="Otillar R.P."/>
            <person name="Rayko E."/>
            <person name="Salamov A."/>
            <person name="Vandepoele K."/>
            <person name="Beszteri B."/>
            <person name="Gruber A."/>
            <person name="Heijde M."/>
            <person name="Katinka M."/>
            <person name="Mock T."/>
            <person name="Valentin K."/>
            <person name="Verret F."/>
            <person name="Berges J.A."/>
            <person name="Brownlee C."/>
            <person name="Cadoret J.P."/>
            <person name="Chiovitti A."/>
            <person name="Choi C.J."/>
            <person name="Coesel S."/>
            <person name="De Martino A."/>
            <person name="Detter J.C."/>
            <person name="Durkin C."/>
            <person name="Falciatore A."/>
            <person name="Fournet J."/>
            <person name="Haruta M."/>
            <person name="Huysman M.J."/>
            <person name="Jenkins B.D."/>
            <person name="Jiroutova K."/>
            <person name="Jorgensen R.E."/>
            <person name="Joubert Y."/>
            <person name="Kaplan A."/>
            <person name="Kroger N."/>
            <person name="Kroth P.G."/>
            <person name="La Roche J."/>
            <person name="Lindquist E."/>
            <person name="Lommer M."/>
            <person name="Martin-Jezequel V."/>
            <person name="Lopez P.J."/>
            <person name="Lucas S."/>
            <person name="Mangogna M."/>
            <person name="McGinnis K."/>
            <person name="Medlin L.K."/>
            <person name="Montsant A."/>
            <person name="Oudot-Le Secq M.P."/>
            <person name="Napoli C."/>
            <person name="Obornik M."/>
            <person name="Parker M.S."/>
            <person name="Petit J.L."/>
            <person name="Porcel B.M."/>
            <person name="Poulsen N."/>
            <person name="Robison M."/>
            <person name="Rychlewski L."/>
            <person name="Rynearson T.A."/>
            <person name="Schmutz J."/>
            <person name="Shapiro H."/>
            <person name="Siaut M."/>
            <person name="Stanley M."/>
            <person name="Sussman M.R."/>
            <person name="Taylor A.R."/>
            <person name="Vardi A."/>
            <person name="von Dassow P."/>
            <person name="Vyverman W."/>
            <person name="Willis A."/>
            <person name="Wyrwicz L.S."/>
            <person name="Rokhsar D.S."/>
            <person name="Weissenbach J."/>
            <person name="Armbrust E.V."/>
            <person name="Green B.R."/>
            <person name="Van de Peer Y."/>
            <person name="Grigoriev I.V."/>
        </authorList>
    </citation>
    <scope>NUCLEOTIDE SEQUENCE [LARGE SCALE GENOMIC DNA]</scope>
    <source>
        <strain evidence="3 4">CCAP 1055/1</strain>
    </source>
</reference>
<sequence>MTAAIVPSLAPSLSFHSDPSVEARKRRREIMASQRSIPVTSTPVSPPEPVVSAYVASDTATISAPRKKRKVSEEDTKKPQMKYDPEVPMTKEAAATWRREQRRKRNRESAAASRQRQRDRIAELESERDGWKVQYEAVMTKIRDLEATSGAEPFQVEIRCLSPVRSKTPEPQEAPSTVTPRASPTSSTDIEFLSFVKQDRTSFTPNAENHMRVSGFHPPATARLLVVCPNLCLDTKPLLDEETRNPGSTDSLLGIFAITRIANASKITIPAVKISGSSAFSTEPATTKTPSIPFLDEDLLTPDPCLSLALLEESTALALDNETELDASLLSAEDDSASEFGEFLLDAVDWL</sequence>
<proteinExistence type="predicted"/>
<reference evidence="4" key="2">
    <citation type="submission" date="2008-08" db="EMBL/GenBank/DDBJ databases">
        <authorList>
            <consortium name="Diatom Consortium"/>
            <person name="Grigoriev I."/>
            <person name="Grimwood J."/>
            <person name="Kuo A."/>
            <person name="Otillar R.P."/>
            <person name="Salamov A."/>
            <person name="Detter J.C."/>
            <person name="Lindquist E."/>
            <person name="Shapiro H."/>
            <person name="Lucas S."/>
            <person name="Glavina del Rio T."/>
            <person name="Pitluck S."/>
            <person name="Rokhsar D."/>
            <person name="Bowler C."/>
        </authorList>
    </citation>
    <scope>GENOME REANNOTATION</scope>
    <source>
        <strain evidence="4">CCAP 1055/1</strain>
    </source>
</reference>
<feature type="domain" description="BZIP" evidence="2">
    <location>
        <begin position="96"/>
        <end position="146"/>
    </location>
</feature>
<evidence type="ECO:0000313" key="3">
    <source>
        <dbReference type="EMBL" id="EEC50364.1"/>
    </source>
</evidence>
<dbReference type="OrthoDB" id="49500at2759"/>
<keyword evidence="4" id="KW-1185">Reference proteome</keyword>
<dbReference type="eggNOG" id="ENOG502SVE9">
    <property type="taxonomic scope" value="Eukaryota"/>
</dbReference>
<dbReference type="PaxDb" id="2850-Phatr43303"/>
<feature type="compositionally biased region" description="Polar residues" evidence="1">
    <location>
        <begin position="174"/>
        <end position="186"/>
    </location>
</feature>
<protein>
    <recommendedName>
        <fullName evidence="2">BZIP domain-containing protein</fullName>
    </recommendedName>
</protein>
<dbReference type="Gene3D" id="1.20.5.170">
    <property type="match status" value="1"/>
</dbReference>
<dbReference type="AlphaFoldDB" id="B7FRT3"/>
<feature type="compositionally biased region" description="Basic and acidic residues" evidence="1">
    <location>
        <begin position="71"/>
        <end position="85"/>
    </location>
</feature>
<dbReference type="PROSITE" id="PS00036">
    <property type="entry name" value="BZIP_BASIC"/>
    <property type="match status" value="1"/>
</dbReference>
<dbReference type="InterPro" id="IPR046347">
    <property type="entry name" value="bZIP_sf"/>
</dbReference>
<dbReference type="SUPFAM" id="SSF57959">
    <property type="entry name" value="Leucine zipper domain"/>
    <property type="match status" value="1"/>
</dbReference>
<dbReference type="InParanoid" id="B7FRT3"/>
<feature type="region of interest" description="Disordered" evidence="1">
    <location>
        <begin position="1"/>
        <end position="123"/>
    </location>
</feature>
<dbReference type="SMART" id="SM00338">
    <property type="entry name" value="BRLZ"/>
    <property type="match status" value="1"/>
</dbReference>
<gene>
    <name evidence="3" type="ORF">PHATRDRAFT_43303</name>
</gene>
<dbReference type="CDD" id="cd14686">
    <property type="entry name" value="bZIP"/>
    <property type="match status" value="1"/>
</dbReference>
<dbReference type="EMBL" id="CM000606">
    <property type="protein sequence ID" value="EEC50364.1"/>
    <property type="molecule type" value="Genomic_DNA"/>
</dbReference>
<dbReference type="InterPro" id="IPR004827">
    <property type="entry name" value="bZIP"/>
</dbReference>
<dbReference type="PROSITE" id="PS50217">
    <property type="entry name" value="BZIP"/>
    <property type="match status" value="1"/>
</dbReference>
<feature type="region of interest" description="Disordered" evidence="1">
    <location>
        <begin position="163"/>
        <end position="186"/>
    </location>
</feature>
<dbReference type="RefSeq" id="XP_002177550.1">
    <property type="nucleotide sequence ID" value="XM_002177514.1"/>
</dbReference>
<name>B7FRT3_PHATC</name>
<accession>B7FRT3</accession>
<organism evidence="3 4">
    <name type="scientific">Phaeodactylum tricornutum (strain CCAP 1055/1)</name>
    <dbReference type="NCBI Taxonomy" id="556484"/>
    <lineage>
        <taxon>Eukaryota</taxon>
        <taxon>Sar</taxon>
        <taxon>Stramenopiles</taxon>
        <taxon>Ochrophyta</taxon>
        <taxon>Bacillariophyta</taxon>
        <taxon>Bacillariophyceae</taxon>
        <taxon>Bacillariophycidae</taxon>
        <taxon>Naviculales</taxon>
        <taxon>Phaeodactylaceae</taxon>
        <taxon>Phaeodactylum</taxon>
    </lineage>
</organism>
<dbReference type="Pfam" id="PF00170">
    <property type="entry name" value="bZIP_1"/>
    <property type="match status" value="1"/>
</dbReference>
<dbReference type="GO" id="GO:0003700">
    <property type="term" value="F:DNA-binding transcription factor activity"/>
    <property type="evidence" value="ECO:0007669"/>
    <property type="project" value="InterPro"/>
</dbReference>
<dbReference type="Proteomes" id="UP000000759">
    <property type="component" value="Chromosome 2"/>
</dbReference>
<evidence type="ECO:0000259" key="2">
    <source>
        <dbReference type="PROSITE" id="PS50217"/>
    </source>
</evidence>
<dbReference type="GeneID" id="7197371"/>
<evidence type="ECO:0000256" key="1">
    <source>
        <dbReference type="SAM" id="MobiDB-lite"/>
    </source>
</evidence>